<keyword evidence="2" id="KW-1185">Reference proteome</keyword>
<dbReference type="OrthoDB" id="3266505at2759"/>
<proteinExistence type="predicted"/>
<dbReference type="AlphaFoldDB" id="S3CBC9"/>
<evidence type="ECO:0000313" key="1">
    <source>
        <dbReference type="EMBL" id="EPE09236.1"/>
    </source>
</evidence>
<sequence length="134" mass="14510">MPFAGINMSIDCAKTGAEHKPTPLMPIEITKHLLQNSWMDCLRPGSRPDWWALANAVVAVAIHYKTAEGSESQIAGIASAYFDNAMAVLPRMMQMQTPPLFGPALQAMEAYANVTSRAPVTRMLSATLHGQGIL</sequence>
<dbReference type="Proteomes" id="UP000016923">
    <property type="component" value="Unassembled WGS sequence"/>
</dbReference>
<dbReference type="EMBL" id="KE148147">
    <property type="protein sequence ID" value="EPE09236.1"/>
    <property type="molecule type" value="Genomic_DNA"/>
</dbReference>
<reference evidence="1 2" key="1">
    <citation type="journal article" date="2013" name="BMC Genomics">
        <title>The genome and transcriptome of the pine saprophyte Ophiostoma piceae, and a comparison with the bark beetle-associated pine pathogen Grosmannia clavigera.</title>
        <authorList>
            <person name="Haridas S."/>
            <person name="Wang Y."/>
            <person name="Lim L."/>
            <person name="Massoumi Alamouti S."/>
            <person name="Jackman S."/>
            <person name="Docking R."/>
            <person name="Robertson G."/>
            <person name="Birol I."/>
            <person name="Bohlmann J."/>
            <person name="Breuil C."/>
        </authorList>
    </citation>
    <scope>NUCLEOTIDE SEQUENCE [LARGE SCALE GENOMIC DNA]</scope>
    <source>
        <strain evidence="1 2">UAMH 11346</strain>
    </source>
</reference>
<protein>
    <submittedName>
        <fullName evidence="1">Uncharacterized protein</fullName>
    </submittedName>
</protein>
<gene>
    <name evidence="1" type="ORF">F503_07012</name>
</gene>
<organism evidence="1 2">
    <name type="scientific">Ophiostoma piceae (strain UAMH 11346)</name>
    <name type="common">Sap stain fungus</name>
    <dbReference type="NCBI Taxonomy" id="1262450"/>
    <lineage>
        <taxon>Eukaryota</taxon>
        <taxon>Fungi</taxon>
        <taxon>Dikarya</taxon>
        <taxon>Ascomycota</taxon>
        <taxon>Pezizomycotina</taxon>
        <taxon>Sordariomycetes</taxon>
        <taxon>Sordariomycetidae</taxon>
        <taxon>Ophiostomatales</taxon>
        <taxon>Ophiostomataceae</taxon>
        <taxon>Ophiostoma</taxon>
    </lineage>
</organism>
<dbReference type="HOGENOM" id="CLU_1896835_0_0_1"/>
<accession>S3CBC9</accession>
<evidence type="ECO:0000313" key="2">
    <source>
        <dbReference type="Proteomes" id="UP000016923"/>
    </source>
</evidence>
<dbReference type="VEuPathDB" id="FungiDB:F503_07012"/>
<name>S3CBC9_OPHP1</name>